<sequence>MNDSNPPSQLLVRSRLGYPDGWLFDLDNTLYPAASNLFDQVDRRMGTYISNLLGISWDCARVLQKRYYRDYGSTLSGLMRHHGADPDAFLEYVHNIDLGAVGPAPVLAAALSRLPGRKFVFTNGSVGHAERVMGRLGVASYFEGIHDIKASAYQPKPESAAYHSVMTRFGLTARSLIMVDDIPTNLETASALGVTTVWVRHDGWADYIAGDHIDYVTDNLAGWLAQIVFD</sequence>
<dbReference type="InterPro" id="IPR036412">
    <property type="entry name" value="HAD-like_sf"/>
</dbReference>
<dbReference type="AlphaFoldDB" id="A0A381WML4"/>
<dbReference type="InterPro" id="IPR006439">
    <property type="entry name" value="HAD-SF_hydro_IA"/>
</dbReference>
<dbReference type="Pfam" id="PF00702">
    <property type="entry name" value="Hydrolase"/>
    <property type="match status" value="1"/>
</dbReference>
<evidence type="ECO:0008006" key="2">
    <source>
        <dbReference type="Google" id="ProtNLM"/>
    </source>
</evidence>
<name>A0A381WML4_9ZZZZ</name>
<dbReference type="Gene3D" id="1.10.150.450">
    <property type="match status" value="1"/>
</dbReference>
<dbReference type="PANTHER" id="PTHR12725">
    <property type="entry name" value="HALOACID DEHALOGENASE-LIKE HYDROLASE"/>
    <property type="match status" value="1"/>
</dbReference>
<protein>
    <recommendedName>
        <fullName evidence="2">Pyrimidine 5'-nucleotidase</fullName>
    </recommendedName>
</protein>
<dbReference type="InterPro" id="IPR023214">
    <property type="entry name" value="HAD_sf"/>
</dbReference>
<dbReference type="PANTHER" id="PTHR12725:SF117">
    <property type="entry name" value="HALOACID DEHALOGENASE-LIKE HYDROLASE"/>
    <property type="match status" value="1"/>
</dbReference>
<accession>A0A381WML4</accession>
<proteinExistence type="predicted"/>
<evidence type="ECO:0000313" key="1">
    <source>
        <dbReference type="EMBL" id="SVA53766.1"/>
    </source>
</evidence>
<dbReference type="InterPro" id="IPR010237">
    <property type="entry name" value="Pyr-5-nucltdase"/>
</dbReference>
<gene>
    <name evidence="1" type="ORF">METZ01_LOCUS106620</name>
</gene>
<reference evidence="1" key="1">
    <citation type="submission" date="2018-05" db="EMBL/GenBank/DDBJ databases">
        <authorList>
            <person name="Lanie J.A."/>
            <person name="Ng W.-L."/>
            <person name="Kazmierczak K.M."/>
            <person name="Andrzejewski T.M."/>
            <person name="Davidsen T.M."/>
            <person name="Wayne K.J."/>
            <person name="Tettelin H."/>
            <person name="Glass J.I."/>
            <person name="Rusch D."/>
            <person name="Podicherti R."/>
            <person name="Tsui H.-C.T."/>
            <person name="Winkler M.E."/>
        </authorList>
    </citation>
    <scope>NUCLEOTIDE SEQUENCE</scope>
</reference>
<dbReference type="SFLD" id="SFLDG01132">
    <property type="entry name" value="C1.5.3:_5'-Nucleotidase_Like"/>
    <property type="match status" value="1"/>
</dbReference>
<dbReference type="SFLD" id="SFLDS00003">
    <property type="entry name" value="Haloacid_Dehalogenase"/>
    <property type="match status" value="1"/>
</dbReference>
<dbReference type="NCBIfam" id="TIGR01993">
    <property type="entry name" value="Pyr-5-nucltdase"/>
    <property type="match status" value="1"/>
</dbReference>
<organism evidence="1">
    <name type="scientific">marine metagenome</name>
    <dbReference type="NCBI Taxonomy" id="408172"/>
    <lineage>
        <taxon>unclassified sequences</taxon>
        <taxon>metagenomes</taxon>
        <taxon>ecological metagenomes</taxon>
    </lineage>
</organism>
<dbReference type="SFLD" id="SFLDG01129">
    <property type="entry name" value="C1.5:_HAD__Beta-PGM__Phosphata"/>
    <property type="match status" value="1"/>
</dbReference>
<dbReference type="Gene3D" id="3.40.50.1000">
    <property type="entry name" value="HAD superfamily/HAD-like"/>
    <property type="match status" value="1"/>
</dbReference>
<dbReference type="NCBIfam" id="TIGR01509">
    <property type="entry name" value="HAD-SF-IA-v3"/>
    <property type="match status" value="1"/>
</dbReference>
<dbReference type="SUPFAM" id="SSF56784">
    <property type="entry name" value="HAD-like"/>
    <property type="match status" value="1"/>
</dbReference>
<dbReference type="EMBL" id="UINC01012292">
    <property type="protein sequence ID" value="SVA53766.1"/>
    <property type="molecule type" value="Genomic_DNA"/>
</dbReference>